<evidence type="ECO:0000313" key="1">
    <source>
        <dbReference type="EMBL" id="KIF53424.1"/>
    </source>
</evidence>
<accession>A0A0C1ZBC8</accession>
<dbReference type="PATRIC" id="fig|1229493.5.peg.1279"/>
<comment type="caution">
    <text evidence="1">The sequence shown here is derived from an EMBL/GenBank/DDBJ whole genome shotgun (WGS) entry which is preliminary data.</text>
</comment>
<protein>
    <submittedName>
        <fullName evidence="1">Uncharacterized protein</fullName>
    </submittedName>
</protein>
<dbReference type="RefSeq" id="WP_020194630.1">
    <property type="nucleotide sequence ID" value="NZ_BAOH01000005.1"/>
</dbReference>
<reference evidence="1 2" key="1">
    <citation type="submission" date="2014-07" db="EMBL/GenBank/DDBJ databases">
        <title>Unique and conserved regions in Vibrio harveyi and related species in comparison with the shrimp pathogen Vibrio harveyi CAIM 1792.</title>
        <authorList>
            <person name="Espinoza-Valles I."/>
            <person name="Vora G."/>
            <person name="Leekitcharoenphon P."/>
            <person name="Ussery D."/>
            <person name="Hoj L."/>
            <person name="Gomez-Gil B."/>
        </authorList>
    </citation>
    <scope>NUCLEOTIDE SEQUENCE [LARGE SCALE GENOMIC DNA]</scope>
    <source>
        <strain evidence="2">CAIM 1854 / LMG 25443</strain>
    </source>
</reference>
<dbReference type="Proteomes" id="UP000031586">
    <property type="component" value="Unassembled WGS sequence"/>
</dbReference>
<name>A0A0C1ZBC8_9VIBR</name>
<gene>
    <name evidence="1" type="ORF">H735_10940</name>
</gene>
<dbReference type="EMBL" id="JPRD01000015">
    <property type="protein sequence ID" value="KIF53424.1"/>
    <property type="molecule type" value="Genomic_DNA"/>
</dbReference>
<sequence>MNLFNLQLVALEGEGYFKRFDVNGKSYQLKISPITRLGTKSLIEQSGAVEVELTVKNDNYPAGFEYSDVEFKKSIGGRFLHKDLAETLVKILKSVNYIKPEQYLNNITWNENGSQQTIHRICK</sequence>
<evidence type="ECO:0000313" key="2">
    <source>
        <dbReference type="Proteomes" id="UP000031586"/>
    </source>
</evidence>
<organism evidence="1 2">
    <name type="scientific">Vibrio owensii CAIM 1854 = LMG 25443</name>
    <dbReference type="NCBI Taxonomy" id="1229493"/>
    <lineage>
        <taxon>Bacteria</taxon>
        <taxon>Pseudomonadati</taxon>
        <taxon>Pseudomonadota</taxon>
        <taxon>Gammaproteobacteria</taxon>
        <taxon>Vibrionales</taxon>
        <taxon>Vibrionaceae</taxon>
        <taxon>Vibrio</taxon>
    </lineage>
</organism>
<dbReference type="AlphaFoldDB" id="A0A0C1ZBC8"/>
<proteinExistence type="predicted"/>